<gene>
    <name evidence="2" type="ORF">HK099_003491</name>
</gene>
<dbReference type="InterPro" id="IPR027417">
    <property type="entry name" value="P-loop_NTPase"/>
</dbReference>
<dbReference type="Pfam" id="PF00271">
    <property type="entry name" value="Helicase_C"/>
    <property type="match status" value="1"/>
</dbReference>
<accession>A0AAD5TV94</accession>
<protein>
    <recommendedName>
        <fullName evidence="1">Helicase C-terminal domain-containing protein</fullName>
    </recommendedName>
</protein>
<dbReference type="InterPro" id="IPR001650">
    <property type="entry name" value="Helicase_C-like"/>
</dbReference>
<reference evidence="2" key="1">
    <citation type="submission" date="2020-05" db="EMBL/GenBank/DDBJ databases">
        <title>Phylogenomic resolution of chytrid fungi.</title>
        <authorList>
            <person name="Stajich J.E."/>
            <person name="Amses K."/>
            <person name="Simmons R."/>
            <person name="Seto K."/>
            <person name="Myers J."/>
            <person name="Bonds A."/>
            <person name="Quandt C.A."/>
            <person name="Barry K."/>
            <person name="Liu P."/>
            <person name="Grigoriev I."/>
            <person name="Longcore J.E."/>
            <person name="James T.Y."/>
        </authorList>
    </citation>
    <scope>NUCLEOTIDE SEQUENCE</scope>
    <source>
        <strain evidence="2">JEL0476</strain>
    </source>
</reference>
<evidence type="ECO:0000313" key="3">
    <source>
        <dbReference type="Proteomes" id="UP001211065"/>
    </source>
</evidence>
<dbReference type="Proteomes" id="UP001211065">
    <property type="component" value="Unassembled WGS sequence"/>
</dbReference>
<name>A0AAD5TV94_9FUNG</name>
<comment type="caution">
    <text evidence="2">The sequence shown here is derived from an EMBL/GenBank/DDBJ whole genome shotgun (WGS) entry which is preliminary data.</text>
</comment>
<dbReference type="AlphaFoldDB" id="A0AAD5TV94"/>
<dbReference type="Gene3D" id="3.40.50.300">
    <property type="entry name" value="P-loop containing nucleotide triphosphate hydrolases"/>
    <property type="match status" value="1"/>
</dbReference>
<organism evidence="2 3">
    <name type="scientific">Clydaea vesicula</name>
    <dbReference type="NCBI Taxonomy" id="447962"/>
    <lineage>
        <taxon>Eukaryota</taxon>
        <taxon>Fungi</taxon>
        <taxon>Fungi incertae sedis</taxon>
        <taxon>Chytridiomycota</taxon>
        <taxon>Chytridiomycota incertae sedis</taxon>
        <taxon>Chytridiomycetes</taxon>
        <taxon>Lobulomycetales</taxon>
        <taxon>Lobulomycetaceae</taxon>
        <taxon>Clydaea</taxon>
    </lineage>
</organism>
<feature type="domain" description="Helicase C-terminal" evidence="1">
    <location>
        <begin position="1"/>
        <end position="40"/>
    </location>
</feature>
<feature type="non-terminal residue" evidence="2">
    <location>
        <position position="122"/>
    </location>
</feature>
<dbReference type="SUPFAM" id="SSF52540">
    <property type="entry name" value="P-loop containing nucleoside triphosphate hydrolases"/>
    <property type="match status" value="1"/>
</dbReference>
<evidence type="ECO:0000259" key="1">
    <source>
        <dbReference type="Pfam" id="PF00271"/>
    </source>
</evidence>
<proteinExistence type="predicted"/>
<keyword evidence="3" id="KW-1185">Reference proteome</keyword>
<dbReference type="EMBL" id="JADGJW010002286">
    <property type="protein sequence ID" value="KAJ3198703.1"/>
    <property type="molecule type" value="Genomic_DNA"/>
</dbReference>
<sequence length="122" mass="13943">MISTSSLCYGIDYPNITTVIKIGVPYDFTGYVQLKGRLVRDPSLNYVGNSIIILNSAVDKNFIKNRLHSLENDGDEEVLLDFLSMLSWIHLFATGKTCLRLAEDFFLNFYGRKDVDVEEFIH</sequence>
<evidence type="ECO:0000313" key="2">
    <source>
        <dbReference type="EMBL" id="KAJ3198703.1"/>
    </source>
</evidence>